<accession>A0ABD0YS42</accession>
<gene>
    <name evidence="4" type="ORF">AAG570_001788</name>
</gene>
<dbReference type="GO" id="GO:0003677">
    <property type="term" value="F:DNA binding"/>
    <property type="evidence" value="ECO:0007669"/>
    <property type="project" value="UniProtKB-UniRule"/>
</dbReference>
<dbReference type="InterPro" id="IPR036960">
    <property type="entry name" value="T-box_sf"/>
</dbReference>
<dbReference type="EMBL" id="JBFDAA010000011">
    <property type="protein sequence ID" value="KAL1124018.1"/>
    <property type="molecule type" value="Genomic_DNA"/>
</dbReference>
<dbReference type="InterPro" id="IPR046360">
    <property type="entry name" value="T-box_DNA-bd"/>
</dbReference>
<comment type="subcellular location">
    <subcellularLocation>
        <location evidence="1">Nucleus</location>
    </subcellularLocation>
</comment>
<dbReference type="Proteomes" id="UP001558652">
    <property type="component" value="Unassembled WGS sequence"/>
</dbReference>
<keyword evidence="1" id="KW-0238">DNA-binding</keyword>
<feature type="compositionally biased region" description="Polar residues" evidence="2">
    <location>
        <begin position="168"/>
        <end position="177"/>
    </location>
</feature>
<organism evidence="4 5">
    <name type="scientific">Ranatra chinensis</name>
    <dbReference type="NCBI Taxonomy" id="642074"/>
    <lineage>
        <taxon>Eukaryota</taxon>
        <taxon>Metazoa</taxon>
        <taxon>Ecdysozoa</taxon>
        <taxon>Arthropoda</taxon>
        <taxon>Hexapoda</taxon>
        <taxon>Insecta</taxon>
        <taxon>Pterygota</taxon>
        <taxon>Neoptera</taxon>
        <taxon>Paraneoptera</taxon>
        <taxon>Hemiptera</taxon>
        <taxon>Heteroptera</taxon>
        <taxon>Panheteroptera</taxon>
        <taxon>Nepomorpha</taxon>
        <taxon>Nepidae</taxon>
        <taxon>Ranatrinae</taxon>
        <taxon>Ranatra</taxon>
    </lineage>
</organism>
<feature type="region of interest" description="Disordered" evidence="2">
    <location>
        <begin position="146"/>
        <end position="177"/>
    </location>
</feature>
<dbReference type="GO" id="GO:0005634">
    <property type="term" value="C:nucleus"/>
    <property type="evidence" value="ECO:0007669"/>
    <property type="project" value="UniProtKB-SubCell"/>
</dbReference>
<evidence type="ECO:0000259" key="3">
    <source>
        <dbReference type="PROSITE" id="PS50252"/>
    </source>
</evidence>
<keyword evidence="5" id="KW-1185">Reference proteome</keyword>
<name>A0ABD0YS42_9HEMI</name>
<reference evidence="4 5" key="1">
    <citation type="submission" date="2024-07" db="EMBL/GenBank/DDBJ databases">
        <title>Chromosome-level genome assembly of the water stick insect Ranatra chinensis (Heteroptera: Nepidae).</title>
        <authorList>
            <person name="Liu X."/>
        </authorList>
    </citation>
    <scope>NUCLEOTIDE SEQUENCE [LARGE SCALE GENOMIC DNA]</scope>
    <source>
        <strain evidence="4">Cailab_2021Rc</strain>
        <tissue evidence="4">Muscle</tissue>
    </source>
</reference>
<evidence type="ECO:0000256" key="1">
    <source>
        <dbReference type="PROSITE-ProRule" id="PRU00201"/>
    </source>
</evidence>
<evidence type="ECO:0000313" key="5">
    <source>
        <dbReference type="Proteomes" id="UP001558652"/>
    </source>
</evidence>
<evidence type="ECO:0000256" key="2">
    <source>
        <dbReference type="SAM" id="MobiDB-lite"/>
    </source>
</evidence>
<feature type="domain" description="T-box" evidence="3">
    <location>
        <begin position="13"/>
        <end position="45"/>
    </location>
</feature>
<dbReference type="PROSITE" id="PS50252">
    <property type="entry name" value="TBOX_3"/>
    <property type="match status" value="1"/>
</dbReference>
<keyword evidence="1" id="KW-0539">Nucleus</keyword>
<comment type="caution">
    <text evidence="4">The sequence shown here is derived from an EMBL/GenBank/DDBJ whole genome shotgun (WGS) entry which is preliminary data.</text>
</comment>
<comment type="caution">
    <text evidence="1">Lacks conserved residue(s) required for the propagation of feature annotation.</text>
</comment>
<protein>
    <recommendedName>
        <fullName evidence="3">T-box domain-containing protein</fullName>
    </recommendedName>
</protein>
<dbReference type="AlphaFoldDB" id="A0ABD0YS42"/>
<dbReference type="Gene3D" id="2.60.40.820">
    <property type="entry name" value="Transcription factor, T-box"/>
    <property type="match status" value="1"/>
</dbReference>
<proteinExistence type="predicted"/>
<evidence type="ECO:0000313" key="4">
    <source>
        <dbReference type="EMBL" id="KAL1124018.1"/>
    </source>
</evidence>
<sequence>MSAICHITTLADYPIREFSYSPLYFVFQITRLKIDSNPFAKGFRDSSRLTEFERETMESMLSEQHLLRSPLLEAAGNLSLEERALLAARSQLFLRAAAAAVAGGPYGSAAATGAAAVCSLPSPSPYHPAAAAASLAHHRYSPYTIPLHNHLHKSPASSPDSARDLEDSSPQSKTPPH</sequence>